<reference evidence="1 2" key="1">
    <citation type="submission" date="2022-04" db="EMBL/GenBank/DDBJ databases">
        <authorList>
            <person name="Ye Y.-Q."/>
            <person name="Du Z.-J."/>
        </authorList>
    </citation>
    <scope>NUCLEOTIDE SEQUENCE [LARGE SCALE GENOMIC DNA]</scope>
    <source>
        <strain evidence="1 2">A6E488</strain>
    </source>
</reference>
<protein>
    <submittedName>
        <fullName evidence="1">Uncharacterized protein</fullName>
    </submittedName>
</protein>
<proteinExistence type="predicted"/>
<dbReference type="AlphaFoldDB" id="A0AAW5R2B5"/>
<dbReference type="RefSeq" id="WP_261617060.1">
    <property type="nucleotide sequence ID" value="NZ_JALIDZ010000007.1"/>
</dbReference>
<gene>
    <name evidence="1" type="ORF">MUB46_16655</name>
</gene>
<organism evidence="1 2">
    <name type="scientific">Microbaculum marinisediminis</name>
    <dbReference type="NCBI Taxonomy" id="2931392"/>
    <lineage>
        <taxon>Bacteria</taxon>
        <taxon>Pseudomonadati</taxon>
        <taxon>Pseudomonadota</taxon>
        <taxon>Alphaproteobacteria</taxon>
        <taxon>Hyphomicrobiales</taxon>
        <taxon>Tepidamorphaceae</taxon>
        <taxon>Microbaculum</taxon>
    </lineage>
</organism>
<comment type="caution">
    <text evidence="1">The sequence shown here is derived from an EMBL/GenBank/DDBJ whole genome shotgun (WGS) entry which is preliminary data.</text>
</comment>
<accession>A0AAW5R2B5</accession>
<keyword evidence="2" id="KW-1185">Reference proteome</keyword>
<evidence type="ECO:0000313" key="2">
    <source>
        <dbReference type="Proteomes" id="UP001320898"/>
    </source>
</evidence>
<sequence>MTVTLISQRRLAILGAVVLAGVFLAANAHLLTVALRSQPDCIAPAPDKPPARRAC</sequence>
<evidence type="ECO:0000313" key="1">
    <source>
        <dbReference type="EMBL" id="MCT8973495.1"/>
    </source>
</evidence>
<dbReference type="EMBL" id="JALIDZ010000007">
    <property type="protein sequence ID" value="MCT8973495.1"/>
    <property type="molecule type" value="Genomic_DNA"/>
</dbReference>
<name>A0AAW5R2B5_9HYPH</name>
<dbReference type="Proteomes" id="UP001320898">
    <property type="component" value="Unassembled WGS sequence"/>
</dbReference>